<dbReference type="AlphaFoldDB" id="W4QQP6"/>
<dbReference type="GO" id="GO:0046872">
    <property type="term" value="F:metal ion binding"/>
    <property type="evidence" value="ECO:0007669"/>
    <property type="project" value="UniProtKB-KW"/>
</dbReference>
<evidence type="ECO:0000256" key="4">
    <source>
        <dbReference type="ARBA" id="ARBA00022857"/>
    </source>
</evidence>
<keyword evidence="4" id="KW-0521">NADP</keyword>
<sequence length="404" mass="44922">MNNLLSEFTHLSNQCKCGREHFEITMEKVIVNKGALKEAASFIKDKSFNRIVIVVDKNTHDVAGQTFTDLFNSSEVEVDVCMIKEDEQNDVVANEESIVQLLLAVSKSTDVLVAVGAGTIHDITRFVSSKMDKPFISIPTAASVDGFNSMGAPLVIRGVKMTYQTQAPIAVFADVDILLRAPRKMTAAGFGDMLGKSTSLADWRFGHLIGNEPFCPLAYRLTEEALQACITNVEKIAAGEEEGIKVLTESLIQSGIAMLLIGHSYPASGAEHHLSHYWEMDFIRNKKAQVLHGAKVSISCWLISDFYRSEVTDAINQLERSTLENELINKVLEHKEDVLEIIKGIPEAVNLKEMIAIVGGETEPSQLGIDQDLLQKSFREAHLIRERFTFLRFYNQYIGNATNR</sequence>
<keyword evidence="2" id="KW-0444">Lipid biosynthesis</keyword>
<evidence type="ECO:0000256" key="2">
    <source>
        <dbReference type="ARBA" id="ARBA00022516"/>
    </source>
</evidence>
<dbReference type="Gene3D" id="3.40.50.1970">
    <property type="match status" value="1"/>
</dbReference>
<dbReference type="eggNOG" id="COG0371">
    <property type="taxonomic scope" value="Bacteria"/>
</dbReference>
<dbReference type="RefSeq" id="WP_035662663.1">
    <property type="nucleotide sequence ID" value="NZ_BAUV01000005.1"/>
</dbReference>
<reference evidence="10 11" key="1">
    <citation type="journal article" date="2014" name="Genome Announc.">
        <title>Draft Genome Sequences of Three Alkaliphilic Bacillus Strains, Bacillus wakoensis JCM 9140T, Bacillus akibai JCM 9157T, and Bacillus hemicellulosilyticus JCM 9152T.</title>
        <authorList>
            <person name="Yuki M."/>
            <person name="Oshima K."/>
            <person name="Suda W."/>
            <person name="Oshida Y."/>
            <person name="Kitamura K."/>
            <person name="Iida T."/>
            <person name="Hattori M."/>
            <person name="Ohkuma M."/>
        </authorList>
    </citation>
    <scope>NUCLEOTIDE SEQUENCE [LARGE SCALE GENOMIC DNA]</scope>
    <source>
        <strain evidence="10 11">JCM 9157</strain>
    </source>
</reference>
<keyword evidence="6" id="KW-0520">NAD</keyword>
<keyword evidence="3" id="KW-0479">Metal-binding</keyword>
<proteinExistence type="predicted"/>
<evidence type="ECO:0000256" key="1">
    <source>
        <dbReference type="ARBA" id="ARBA00022490"/>
    </source>
</evidence>
<comment type="caution">
    <text evidence="10">The sequence shown here is derived from an EMBL/GenBank/DDBJ whole genome shotgun (WGS) entry which is preliminary data.</text>
</comment>
<gene>
    <name evidence="10" type="ORF">JCM9157_986</name>
</gene>
<dbReference type="GO" id="GO:0008654">
    <property type="term" value="P:phospholipid biosynthetic process"/>
    <property type="evidence" value="ECO:0007669"/>
    <property type="project" value="UniProtKB-KW"/>
</dbReference>
<keyword evidence="8" id="KW-0594">Phospholipid biosynthesis</keyword>
<dbReference type="SUPFAM" id="SSF56796">
    <property type="entry name" value="Dehydroquinate synthase-like"/>
    <property type="match status" value="1"/>
</dbReference>
<keyword evidence="11" id="KW-1185">Reference proteome</keyword>
<dbReference type="PANTHER" id="PTHR43616:SF5">
    <property type="entry name" value="GLYCEROL DEHYDROGENASE 1"/>
    <property type="match status" value="1"/>
</dbReference>
<name>W4QQP6_HALA3</name>
<evidence type="ECO:0000256" key="3">
    <source>
        <dbReference type="ARBA" id="ARBA00022723"/>
    </source>
</evidence>
<evidence type="ECO:0000256" key="8">
    <source>
        <dbReference type="ARBA" id="ARBA00023209"/>
    </source>
</evidence>
<dbReference type="Proteomes" id="UP000018896">
    <property type="component" value="Unassembled WGS sequence"/>
</dbReference>
<accession>W4QQP6</accession>
<keyword evidence="1" id="KW-0963">Cytoplasm</keyword>
<dbReference type="InterPro" id="IPR016205">
    <property type="entry name" value="Glycerol_DH"/>
</dbReference>
<dbReference type="Gene3D" id="1.20.1090.10">
    <property type="entry name" value="Dehydroquinate synthase-like - alpha domain"/>
    <property type="match status" value="1"/>
</dbReference>
<organism evidence="10 11">
    <name type="scientific">Halalkalibacter akibai (strain ATCC 43226 / DSM 21942 / CIP 109018 / JCM 9157 / 1139)</name>
    <name type="common">Bacillus akibai</name>
    <dbReference type="NCBI Taxonomy" id="1236973"/>
    <lineage>
        <taxon>Bacteria</taxon>
        <taxon>Bacillati</taxon>
        <taxon>Bacillota</taxon>
        <taxon>Bacilli</taxon>
        <taxon>Bacillales</taxon>
        <taxon>Bacillaceae</taxon>
        <taxon>Halalkalibacter</taxon>
    </lineage>
</organism>
<dbReference type="InterPro" id="IPR032837">
    <property type="entry name" value="G1PDH"/>
</dbReference>
<evidence type="ECO:0000256" key="9">
    <source>
        <dbReference type="ARBA" id="ARBA00023264"/>
    </source>
</evidence>
<dbReference type="STRING" id="1236973.JCM9157_986"/>
<protein>
    <submittedName>
        <fullName evidence="10">Glycerol-1-phosphate dehydrogenase</fullName>
    </submittedName>
</protein>
<keyword evidence="9" id="KW-1208">Phospholipid metabolism</keyword>
<keyword evidence="7" id="KW-0443">Lipid metabolism</keyword>
<dbReference type="EMBL" id="BAUV01000005">
    <property type="protein sequence ID" value="GAE33958.1"/>
    <property type="molecule type" value="Genomic_DNA"/>
</dbReference>
<dbReference type="GO" id="GO:0016614">
    <property type="term" value="F:oxidoreductase activity, acting on CH-OH group of donors"/>
    <property type="evidence" value="ECO:0007669"/>
    <property type="project" value="InterPro"/>
</dbReference>
<dbReference type="PANTHER" id="PTHR43616">
    <property type="entry name" value="GLYCEROL DEHYDROGENASE"/>
    <property type="match status" value="1"/>
</dbReference>
<evidence type="ECO:0000256" key="7">
    <source>
        <dbReference type="ARBA" id="ARBA00023098"/>
    </source>
</evidence>
<evidence type="ECO:0000313" key="11">
    <source>
        <dbReference type="Proteomes" id="UP000018896"/>
    </source>
</evidence>
<dbReference type="Pfam" id="PF13685">
    <property type="entry name" value="Fe-ADH_2"/>
    <property type="match status" value="1"/>
</dbReference>
<dbReference type="OrthoDB" id="9763580at2"/>
<dbReference type="CDD" id="cd08175">
    <property type="entry name" value="G1PDH"/>
    <property type="match status" value="1"/>
</dbReference>
<evidence type="ECO:0000256" key="6">
    <source>
        <dbReference type="ARBA" id="ARBA00023027"/>
    </source>
</evidence>
<evidence type="ECO:0000313" key="10">
    <source>
        <dbReference type="EMBL" id="GAE33958.1"/>
    </source>
</evidence>
<keyword evidence="5" id="KW-0560">Oxidoreductase</keyword>
<evidence type="ECO:0000256" key="5">
    <source>
        <dbReference type="ARBA" id="ARBA00023002"/>
    </source>
</evidence>